<proteinExistence type="predicted"/>
<gene>
    <name evidence="2" type="ORF">ECANGB1_1562</name>
    <name evidence="1" type="ORF">ECANGB1_2241</name>
</gene>
<sequence length="34" mass="3766">MWDLGLDTWLLAKLSPACGATSGGLVWPEMSWSW</sequence>
<accession>A0A1Y1S3R4</accession>
<dbReference type="Proteomes" id="UP000192639">
    <property type="component" value="Unassembled WGS sequence"/>
</dbReference>
<reference evidence="1 3" key="1">
    <citation type="journal article" date="2017" name="Environ. Microbiol.">
        <title>Decay of the glycolytic pathway and adaptation to intranuclear parasitism within Enterocytozoonidae microsporidia.</title>
        <authorList>
            <person name="Wiredu Boakye D."/>
            <person name="Jaroenlak P."/>
            <person name="Prachumwat A."/>
            <person name="Williams T.A."/>
            <person name="Bateman K.S."/>
            <person name="Itsathitphaisarn O."/>
            <person name="Sritunyalucksana K."/>
            <person name="Paszkiewicz K.H."/>
            <person name="Moore K.A."/>
            <person name="Stentiford G.D."/>
            <person name="Williams B.A."/>
        </authorList>
    </citation>
    <scope>NUCLEOTIDE SEQUENCE [LARGE SCALE GENOMIC DNA]</scope>
    <source>
        <strain evidence="1 3">GB1</strain>
    </source>
</reference>
<keyword evidence="3" id="KW-1185">Reference proteome</keyword>
<evidence type="ECO:0000313" key="3">
    <source>
        <dbReference type="Proteomes" id="UP000192639"/>
    </source>
</evidence>
<dbReference type="EMBL" id="LWDP01000348">
    <property type="protein sequence ID" value="ORD92950.1"/>
    <property type="molecule type" value="Genomic_DNA"/>
</dbReference>
<dbReference type="VEuPathDB" id="MicrosporidiaDB:ECANGB1_1562"/>
<dbReference type="EMBL" id="LWDP01000267">
    <property type="protein sequence ID" value="ORD93038.1"/>
    <property type="molecule type" value="Genomic_DNA"/>
</dbReference>
<evidence type="ECO:0000313" key="2">
    <source>
        <dbReference type="EMBL" id="ORD93038.1"/>
    </source>
</evidence>
<organism evidence="1 3">
    <name type="scientific">Enterospora canceri</name>
    <dbReference type="NCBI Taxonomy" id="1081671"/>
    <lineage>
        <taxon>Eukaryota</taxon>
        <taxon>Fungi</taxon>
        <taxon>Fungi incertae sedis</taxon>
        <taxon>Microsporidia</taxon>
        <taxon>Enterocytozoonidae</taxon>
        <taxon>Enterospora</taxon>
    </lineage>
</organism>
<evidence type="ECO:0000313" key="1">
    <source>
        <dbReference type="EMBL" id="ORD92950.1"/>
    </source>
</evidence>
<dbReference type="VEuPathDB" id="MicrosporidiaDB:ECANGB1_2241"/>
<protein>
    <submittedName>
        <fullName evidence="1">Uncharacterized protein</fullName>
    </submittedName>
</protein>
<name>A0A1Y1S3R4_9MICR</name>
<dbReference type="AlphaFoldDB" id="A0A1Y1S3R4"/>
<comment type="caution">
    <text evidence="1">The sequence shown here is derived from an EMBL/GenBank/DDBJ whole genome shotgun (WGS) entry which is preliminary data.</text>
</comment>